<feature type="domain" description="Xylanolytic transcriptional activator regulatory" evidence="7">
    <location>
        <begin position="158"/>
        <end position="242"/>
    </location>
</feature>
<feature type="region of interest" description="Disordered" evidence="6">
    <location>
        <begin position="585"/>
        <end position="623"/>
    </location>
</feature>
<reference evidence="8" key="1">
    <citation type="submission" date="2020-05" db="EMBL/GenBank/DDBJ databases">
        <title>Phylogenomic resolution of chytrid fungi.</title>
        <authorList>
            <person name="Stajich J.E."/>
            <person name="Amses K."/>
            <person name="Simmons R."/>
            <person name="Seto K."/>
            <person name="Myers J."/>
            <person name="Bonds A."/>
            <person name="Quandt C.A."/>
            <person name="Barry K."/>
            <person name="Liu P."/>
            <person name="Grigoriev I."/>
            <person name="Longcore J.E."/>
            <person name="James T.Y."/>
        </authorList>
    </citation>
    <scope>NUCLEOTIDE SEQUENCE</scope>
    <source>
        <strain evidence="8">JEL0379</strain>
    </source>
</reference>
<dbReference type="PANTHER" id="PTHR47338:SF5">
    <property type="entry name" value="ZN(II)2CYS6 TRANSCRIPTION FACTOR (EUROFUNG)"/>
    <property type="match status" value="1"/>
</dbReference>
<sequence length="623" mass="68846">MASSFLDGGPDTTATSPYDEHVTPSPAAAAGQPPPHPLSHYHSGRPFEPPPVSAEVANELIALFFQFVSPFLPLIHRPSFFATRNHQSFLLYSMYAIAARFSTNPKIISNDAYRAGQPFYIAARNMADRHLDSPNPSTVVGLLILALYSVESDRGSAAWMFIGLAIRMAQELKLNIDPYCQRTLGNLQPIPGTQNWIQKEAHRRIWWYCFVQDRYAGAATDRSMIINERDCRSDLPVSDEEWDSATEMMNPLTRDRASAGALGDPAHARPLSFHAYFILLIKIFGRILDHLGVLKSTQLSNVTPALAPDPDHQLAILDSSLRAWFASLPEWLRSFDFDAEARRRPDAGGPNPEHTLWSIAYLHAFYHLSILMLHRPKMTAIARDLRGAFVLQNQSFVISVDSANQIGRILNVFKTRNPHFLYMPPYVAVCIFQSALVHVVASQLRPASIESNTATGIDSELRAVTHQAELNLGLHLRALDGMQRYWFLAFKLGSSLQGLIESARVDTRTVLGGSNFISDRPWIALKGRCEVDMASDPDEENEAAAAPAAQPSGEDSSSSGSRKRSFADSSLESVIQMSIQMYPYAVPPPLAPRPTPPPPPETGHPWRSDSNSAFVSRPAGGSL</sequence>
<evidence type="ECO:0000256" key="6">
    <source>
        <dbReference type="SAM" id="MobiDB-lite"/>
    </source>
</evidence>
<evidence type="ECO:0000256" key="2">
    <source>
        <dbReference type="ARBA" id="ARBA00022723"/>
    </source>
</evidence>
<dbReference type="Proteomes" id="UP001212152">
    <property type="component" value="Unassembled WGS sequence"/>
</dbReference>
<dbReference type="Pfam" id="PF04082">
    <property type="entry name" value="Fungal_trans"/>
    <property type="match status" value="1"/>
</dbReference>
<dbReference type="GO" id="GO:0000981">
    <property type="term" value="F:DNA-binding transcription factor activity, RNA polymerase II-specific"/>
    <property type="evidence" value="ECO:0007669"/>
    <property type="project" value="InterPro"/>
</dbReference>
<feature type="region of interest" description="Disordered" evidence="6">
    <location>
        <begin position="1"/>
        <end position="45"/>
    </location>
</feature>
<dbReference type="GO" id="GO:0006351">
    <property type="term" value="P:DNA-templated transcription"/>
    <property type="evidence" value="ECO:0007669"/>
    <property type="project" value="InterPro"/>
</dbReference>
<proteinExistence type="predicted"/>
<evidence type="ECO:0000313" key="9">
    <source>
        <dbReference type="Proteomes" id="UP001212152"/>
    </source>
</evidence>
<name>A0AAD5THA7_9FUNG</name>
<dbReference type="SMART" id="SM00906">
    <property type="entry name" value="Fungal_trans"/>
    <property type="match status" value="1"/>
</dbReference>
<keyword evidence="5" id="KW-0539">Nucleus</keyword>
<organism evidence="8 9">
    <name type="scientific">Geranomyces variabilis</name>
    <dbReference type="NCBI Taxonomy" id="109894"/>
    <lineage>
        <taxon>Eukaryota</taxon>
        <taxon>Fungi</taxon>
        <taxon>Fungi incertae sedis</taxon>
        <taxon>Chytridiomycota</taxon>
        <taxon>Chytridiomycota incertae sedis</taxon>
        <taxon>Chytridiomycetes</taxon>
        <taxon>Spizellomycetales</taxon>
        <taxon>Powellomycetaceae</taxon>
        <taxon>Geranomyces</taxon>
    </lineage>
</organism>
<keyword evidence="3" id="KW-0805">Transcription regulation</keyword>
<dbReference type="CDD" id="cd12148">
    <property type="entry name" value="fungal_TF_MHR"/>
    <property type="match status" value="1"/>
</dbReference>
<dbReference type="InterPro" id="IPR050815">
    <property type="entry name" value="TF_fung"/>
</dbReference>
<comment type="subcellular location">
    <subcellularLocation>
        <location evidence="1">Nucleus</location>
    </subcellularLocation>
</comment>
<keyword evidence="2" id="KW-0479">Metal-binding</keyword>
<evidence type="ECO:0000256" key="4">
    <source>
        <dbReference type="ARBA" id="ARBA00023163"/>
    </source>
</evidence>
<feature type="compositionally biased region" description="Pro residues" evidence="6">
    <location>
        <begin position="585"/>
        <end position="602"/>
    </location>
</feature>
<gene>
    <name evidence="8" type="ORF">HDU87_006105</name>
</gene>
<evidence type="ECO:0000256" key="1">
    <source>
        <dbReference type="ARBA" id="ARBA00004123"/>
    </source>
</evidence>
<dbReference type="AlphaFoldDB" id="A0AAD5THA7"/>
<dbReference type="GO" id="GO:0003677">
    <property type="term" value="F:DNA binding"/>
    <property type="evidence" value="ECO:0007669"/>
    <property type="project" value="InterPro"/>
</dbReference>
<dbReference type="GO" id="GO:0005634">
    <property type="term" value="C:nucleus"/>
    <property type="evidence" value="ECO:0007669"/>
    <property type="project" value="UniProtKB-SubCell"/>
</dbReference>
<feature type="compositionally biased region" description="Low complexity" evidence="6">
    <location>
        <begin position="543"/>
        <end position="560"/>
    </location>
</feature>
<protein>
    <recommendedName>
        <fullName evidence="7">Xylanolytic transcriptional activator regulatory domain-containing protein</fullName>
    </recommendedName>
</protein>
<dbReference type="InterPro" id="IPR007219">
    <property type="entry name" value="XnlR_reg_dom"/>
</dbReference>
<feature type="region of interest" description="Disordered" evidence="6">
    <location>
        <begin position="534"/>
        <end position="568"/>
    </location>
</feature>
<evidence type="ECO:0000256" key="5">
    <source>
        <dbReference type="ARBA" id="ARBA00023242"/>
    </source>
</evidence>
<evidence type="ECO:0000256" key="3">
    <source>
        <dbReference type="ARBA" id="ARBA00023015"/>
    </source>
</evidence>
<dbReference type="EMBL" id="JADGJQ010000050">
    <property type="protein sequence ID" value="KAJ3175608.1"/>
    <property type="molecule type" value="Genomic_DNA"/>
</dbReference>
<keyword evidence="4" id="KW-0804">Transcription</keyword>
<evidence type="ECO:0000259" key="7">
    <source>
        <dbReference type="SMART" id="SM00906"/>
    </source>
</evidence>
<dbReference type="GO" id="GO:0008270">
    <property type="term" value="F:zinc ion binding"/>
    <property type="evidence" value="ECO:0007669"/>
    <property type="project" value="InterPro"/>
</dbReference>
<keyword evidence="9" id="KW-1185">Reference proteome</keyword>
<accession>A0AAD5THA7</accession>
<dbReference type="PANTHER" id="PTHR47338">
    <property type="entry name" value="ZN(II)2CYS6 TRANSCRIPTION FACTOR (EUROFUNG)-RELATED"/>
    <property type="match status" value="1"/>
</dbReference>
<evidence type="ECO:0000313" key="8">
    <source>
        <dbReference type="EMBL" id="KAJ3175608.1"/>
    </source>
</evidence>
<comment type="caution">
    <text evidence="8">The sequence shown here is derived from an EMBL/GenBank/DDBJ whole genome shotgun (WGS) entry which is preliminary data.</text>
</comment>